<dbReference type="OrthoDB" id="10421101at2759"/>
<keyword evidence="3" id="KW-1185">Reference proteome</keyword>
<protein>
    <submittedName>
        <fullName evidence="2">Uncharacterized protein</fullName>
    </submittedName>
</protein>
<evidence type="ECO:0000313" key="3">
    <source>
        <dbReference type="Proteomes" id="UP000184330"/>
    </source>
</evidence>
<name>A0A1L7XMT1_9HELO</name>
<keyword evidence="1" id="KW-0472">Membrane</keyword>
<organism evidence="2 3">
    <name type="scientific">Phialocephala subalpina</name>
    <dbReference type="NCBI Taxonomy" id="576137"/>
    <lineage>
        <taxon>Eukaryota</taxon>
        <taxon>Fungi</taxon>
        <taxon>Dikarya</taxon>
        <taxon>Ascomycota</taxon>
        <taxon>Pezizomycotina</taxon>
        <taxon>Leotiomycetes</taxon>
        <taxon>Helotiales</taxon>
        <taxon>Mollisiaceae</taxon>
        <taxon>Phialocephala</taxon>
        <taxon>Phialocephala fortinii species complex</taxon>
    </lineage>
</organism>
<dbReference type="AlphaFoldDB" id="A0A1L7XMT1"/>
<feature type="transmembrane region" description="Helical" evidence="1">
    <location>
        <begin position="105"/>
        <end position="126"/>
    </location>
</feature>
<feature type="transmembrane region" description="Helical" evidence="1">
    <location>
        <begin position="220"/>
        <end position="238"/>
    </location>
</feature>
<feature type="transmembrane region" description="Helical" evidence="1">
    <location>
        <begin position="24"/>
        <end position="43"/>
    </location>
</feature>
<evidence type="ECO:0000256" key="1">
    <source>
        <dbReference type="SAM" id="Phobius"/>
    </source>
</evidence>
<proteinExistence type="predicted"/>
<evidence type="ECO:0000313" key="2">
    <source>
        <dbReference type="EMBL" id="CZR66370.1"/>
    </source>
</evidence>
<accession>A0A1L7XMT1</accession>
<keyword evidence="1" id="KW-0812">Transmembrane</keyword>
<reference evidence="2 3" key="1">
    <citation type="submission" date="2016-03" db="EMBL/GenBank/DDBJ databases">
        <authorList>
            <person name="Ploux O."/>
        </authorList>
    </citation>
    <scope>NUCLEOTIDE SEQUENCE [LARGE SCALE GENOMIC DNA]</scope>
    <source>
        <strain evidence="2 3">UAMH 11012</strain>
    </source>
</reference>
<keyword evidence="1" id="KW-1133">Transmembrane helix</keyword>
<feature type="transmembrane region" description="Helical" evidence="1">
    <location>
        <begin position="258"/>
        <end position="278"/>
    </location>
</feature>
<feature type="transmembrane region" description="Helical" evidence="1">
    <location>
        <begin position="64"/>
        <end position="85"/>
    </location>
</feature>
<gene>
    <name evidence="2" type="ORF">PAC_16271</name>
</gene>
<sequence length="372" mass="42823">MSSSNFLWGETVTLYGTKFEGHFAIAYLVISFITWAGLVYTWLSSRNGNYFGNDALLRTAAFKFLAWSRIFYLLAYSLQIIDIFLHEEELKVKIGYTFIGVFRDGFWQISDLIVLMIVCRITYYQFQIWGAYTIFHATWQFLCMFSLTTLAALALYRWAVTTAYTIMLLNGVSTAWLQRFVNEAAELQTGYQVLYMLVSTFIIMLTVYHLGRRTAFREKLNIVEGLFFAIALLLWIRSIARLDIVVKYTLHGALRPDYLNTAAEACYGLPTLVIYLLLNSLNRPDPPSVAKSDILREGRRTARKELKRRRIDASKGGPELPTPAQMLTEIELKPLTYLPDKTQTSLSSLSDTEVRDTISQHIKDVLRLRERI</sequence>
<feature type="transmembrane region" description="Helical" evidence="1">
    <location>
        <begin position="138"/>
        <end position="159"/>
    </location>
</feature>
<dbReference type="Proteomes" id="UP000184330">
    <property type="component" value="Unassembled WGS sequence"/>
</dbReference>
<dbReference type="EMBL" id="FJOG01000036">
    <property type="protein sequence ID" value="CZR66370.1"/>
    <property type="molecule type" value="Genomic_DNA"/>
</dbReference>
<feature type="transmembrane region" description="Helical" evidence="1">
    <location>
        <begin position="189"/>
        <end position="208"/>
    </location>
</feature>